<reference evidence="1" key="1">
    <citation type="journal article" date="2009" name="Plant Mol. Biol.">
        <title>Insights into corn genes derived from large-scale cDNA sequencing.</title>
        <authorList>
            <person name="Alexandrov N.N."/>
            <person name="Brover V.V."/>
            <person name="Freidin S."/>
            <person name="Troukhan M.E."/>
            <person name="Tatarinova T.V."/>
            <person name="Zhang H."/>
            <person name="Swaller T.J."/>
            <person name="Lu Y.P."/>
            <person name="Bouck J."/>
            <person name="Flavell R.B."/>
            <person name="Feldmann K.A."/>
        </authorList>
    </citation>
    <scope>NUCLEOTIDE SEQUENCE</scope>
</reference>
<dbReference type="AlphaFoldDB" id="B6U5C4"/>
<dbReference type="EMBL" id="EU972439">
    <property type="protein sequence ID" value="ACG44557.1"/>
    <property type="molecule type" value="mRNA"/>
</dbReference>
<organism evidence="1">
    <name type="scientific">Zea mays</name>
    <name type="common">Maize</name>
    <dbReference type="NCBI Taxonomy" id="4577"/>
    <lineage>
        <taxon>Eukaryota</taxon>
        <taxon>Viridiplantae</taxon>
        <taxon>Streptophyta</taxon>
        <taxon>Embryophyta</taxon>
        <taxon>Tracheophyta</taxon>
        <taxon>Spermatophyta</taxon>
        <taxon>Magnoliopsida</taxon>
        <taxon>Liliopsida</taxon>
        <taxon>Poales</taxon>
        <taxon>Poaceae</taxon>
        <taxon>PACMAD clade</taxon>
        <taxon>Panicoideae</taxon>
        <taxon>Andropogonodae</taxon>
        <taxon>Andropogoneae</taxon>
        <taxon>Tripsacinae</taxon>
        <taxon>Zea</taxon>
    </lineage>
</organism>
<proteinExistence type="evidence at transcript level"/>
<sequence>MSFSWLFERPLWPSCAELLAARGGGAATVPARRSSPRGGGETLAVAASARPATTAGIGFGA</sequence>
<accession>B6U5C4</accession>
<name>B6U5C4_MAIZE</name>
<evidence type="ECO:0000313" key="1">
    <source>
        <dbReference type="EMBL" id="ACG44557.1"/>
    </source>
</evidence>
<protein>
    <submittedName>
        <fullName evidence="1">Uncharacterized protein</fullName>
    </submittedName>
</protein>